<keyword evidence="1" id="KW-0812">Transmembrane</keyword>
<evidence type="ECO:0000313" key="2">
    <source>
        <dbReference type="EMBL" id="POG69173.1"/>
    </source>
</evidence>
<dbReference type="EMBL" id="AUPC02000140">
    <property type="protein sequence ID" value="POG69173.1"/>
    <property type="molecule type" value="Genomic_DNA"/>
</dbReference>
<comment type="caution">
    <text evidence="2">The sequence shown here is derived from an EMBL/GenBank/DDBJ whole genome shotgun (WGS) entry which is preliminary data.</text>
</comment>
<accession>A0A2P4PUU7</accession>
<evidence type="ECO:0000313" key="3">
    <source>
        <dbReference type="Proteomes" id="UP000018888"/>
    </source>
</evidence>
<dbReference type="Proteomes" id="UP000018888">
    <property type="component" value="Unassembled WGS sequence"/>
</dbReference>
<reference evidence="2 3" key="1">
    <citation type="journal article" date="2013" name="Proc. Natl. Acad. Sci. U.S.A.">
        <title>Genome of an arbuscular mycorrhizal fungus provides insight into the oldest plant symbiosis.</title>
        <authorList>
            <person name="Tisserant E."/>
            <person name="Malbreil M."/>
            <person name="Kuo A."/>
            <person name="Kohler A."/>
            <person name="Symeonidi A."/>
            <person name="Balestrini R."/>
            <person name="Charron P."/>
            <person name="Duensing N."/>
            <person name="Frei Dit Frey N."/>
            <person name="Gianinazzi-Pearson V."/>
            <person name="Gilbert L.B."/>
            <person name="Handa Y."/>
            <person name="Herr J.R."/>
            <person name="Hijri M."/>
            <person name="Koul R."/>
            <person name="Kawaguchi M."/>
            <person name="Krajinski F."/>
            <person name="Lammers P.J."/>
            <person name="Masclaux F.G."/>
            <person name="Murat C."/>
            <person name="Morin E."/>
            <person name="Ndikumana S."/>
            <person name="Pagni M."/>
            <person name="Petitpierre D."/>
            <person name="Requena N."/>
            <person name="Rosikiewicz P."/>
            <person name="Riley R."/>
            <person name="Saito K."/>
            <person name="San Clemente H."/>
            <person name="Shapiro H."/>
            <person name="van Tuinen D."/>
            <person name="Becard G."/>
            <person name="Bonfante P."/>
            <person name="Paszkowski U."/>
            <person name="Shachar-Hill Y.Y."/>
            <person name="Tuskan G.A."/>
            <person name="Young P.W."/>
            <person name="Sanders I.R."/>
            <person name="Henrissat B."/>
            <person name="Rensing S.A."/>
            <person name="Grigoriev I.V."/>
            <person name="Corradi N."/>
            <person name="Roux C."/>
            <person name="Martin F."/>
        </authorList>
    </citation>
    <scope>NUCLEOTIDE SEQUENCE [LARGE SCALE GENOMIC DNA]</scope>
    <source>
        <strain evidence="2 3">DAOM 197198</strain>
    </source>
</reference>
<proteinExistence type="predicted"/>
<dbReference type="AlphaFoldDB" id="A0A2P4PUU7"/>
<feature type="transmembrane region" description="Helical" evidence="1">
    <location>
        <begin position="12"/>
        <end position="33"/>
    </location>
</feature>
<evidence type="ECO:0000256" key="1">
    <source>
        <dbReference type="SAM" id="Phobius"/>
    </source>
</evidence>
<keyword evidence="1" id="KW-1133">Transmembrane helix</keyword>
<sequence>MWIPDSQFSFDLIIRIFSMITGFCIVQETDFWFFGGLDRNGNRCKSGARENVIGNLGQHDDP</sequence>
<keyword evidence="3" id="KW-1185">Reference proteome</keyword>
<gene>
    <name evidence="2" type="ORF">GLOIN_2v1842506</name>
</gene>
<protein>
    <submittedName>
        <fullName evidence="2">Uncharacterized protein</fullName>
    </submittedName>
</protein>
<organism evidence="2 3">
    <name type="scientific">Rhizophagus irregularis (strain DAOM 181602 / DAOM 197198 / MUCL 43194)</name>
    <name type="common">Arbuscular mycorrhizal fungus</name>
    <name type="synonym">Glomus intraradices</name>
    <dbReference type="NCBI Taxonomy" id="747089"/>
    <lineage>
        <taxon>Eukaryota</taxon>
        <taxon>Fungi</taxon>
        <taxon>Fungi incertae sedis</taxon>
        <taxon>Mucoromycota</taxon>
        <taxon>Glomeromycotina</taxon>
        <taxon>Glomeromycetes</taxon>
        <taxon>Glomerales</taxon>
        <taxon>Glomeraceae</taxon>
        <taxon>Rhizophagus</taxon>
    </lineage>
</organism>
<reference evidence="2 3" key="2">
    <citation type="journal article" date="2018" name="New Phytol.">
        <title>High intraspecific genome diversity in the model arbuscular mycorrhizal symbiont Rhizophagus irregularis.</title>
        <authorList>
            <person name="Chen E.C.H."/>
            <person name="Morin E."/>
            <person name="Beaudet D."/>
            <person name="Noel J."/>
            <person name="Yildirir G."/>
            <person name="Ndikumana S."/>
            <person name="Charron P."/>
            <person name="St-Onge C."/>
            <person name="Giorgi J."/>
            <person name="Kruger M."/>
            <person name="Marton T."/>
            <person name="Ropars J."/>
            <person name="Grigoriev I.V."/>
            <person name="Hainaut M."/>
            <person name="Henrissat B."/>
            <person name="Roux C."/>
            <person name="Martin F."/>
            <person name="Corradi N."/>
        </authorList>
    </citation>
    <scope>NUCLEOTIDE SEQUENCE [LARGE SCALE GENOMIC DNA]</scope>
    <source>
        <strain evidence="2 3">DAOM 197198</strain>
    </source>
</reference>
<keyword evidence="1" id="KW-0472">Membrane</keyword>
<name>A0A2P4PUU7_RHIID</name>